<dbReference type="Proteomes" id="UP000479190">
    <property type="component" value="Unassembled WGS sequence"/>
</dbReference>
<feature type="compositionally biased region" description="Low complexity" evidence="1">
    <location>
        <begin position="1"/>
        <end position="19"/>
    </location>
</feature>
<dbReference type="OrthoDB" id="10622688at2759"/>
<dbReference type="AlphaFoldDB" id="A0A6H5J5N8"/>
<evidence type="ECO:0000256" key="1">
    <source>
        <dbReference type="SAM" id="MobiDB-lite"/>
    </source>
</evidence>
<accession>A0A6H5J5N8</accession>
<feature type="region of interest" description="Disordered" evidence="1">
    <location>
        <begin position="1"/>
        <end position="24"/>
    </location>
</feature>
<evidence type="ECO:0000313" key="3">
    <source>
        <dbReference type="Proteomes" id="UP000479190"/>
    </source>
</evidence>
<protein>
    <submittedName>
        <fullName evidence="2">Uncharacterized protein</fullName>
    </submittedName>
</protein>
<feature type="non-terminal residue" evidence="2">
    <location>
        <position position="200"/>
    </location>
</feature>
<feature type="non-terminal residue" evidence="2">
    <location>
        <position position="1"/>
    </location>
</feature>
<dbReference type="EMBL" id="CADCXV010001359">
    <property type="protein sequence ID" value="CAB0043877.1"/>
    <property type="molecule type" value="Genomic_DNA"/>
</dbReference>
<proteinExistence type="predicted"/>
<sequence>MDQTNTPTSLETSTSTPTPDATIPLSQIMSILKEPVNYTGTIPKRNIEKKVHFEPHPFEKDVRREEERKKLLQSKEKEKQELLQKFPNVRIEPTLFIQQQKPPVPKTKRTFRDEDFIFPTTTTTTKTPTDPLLPTHPTYPKIPFTHRIKRLNAHPLRSASLCVHGKIARRLRRAKHTKSLVKSLKSFSTESFHHPIPPRN</sequence>
<name>A0A6H5J5N8_9HYME</name>
<gene>
    <name evidence="2" type="ORF">TBRA_LOCUS15465</name>
</gene>
<reference evidence="2 3" key="1">
    <citation type="submission" date="2020-02" db="EMBL/GenBank/DDBJ databases">
        <authorList>
            <person name="Ferguson B K."/>
        </authorList>
    </citation>
    <scope>NUCLEOTIDE SEQUENCE [LARGE SCALE GENOMIC DNA]</scope>
</reference>
<keyword evidence="3" id="KW-1185">Reference proteome</keyword>
<organism evidence="2 3">
    <name type="scientific">Trichogramma brassicae</name>
    <dbReference type="NCBI Taxonomy" id="86971"/>
    <lineage>
        <taxon>Eukaryota</taxon>
        <taxon>Metazoa</taxon>
        <taxon>Ecdysozoa</taxon>
        <taxon>Arthropoda</taxon>
        <taxon>Hexapoda</taxon>
        <taxon>Insecta</taxon>
        <taxon>Pterygota</taxon>
        <taxon>Neoptera</taxon>
        <taxon>Endopterygota</taxon>
        <taxon>Hymenoptera</taxon>
        <taxon>Apocrita</taxon>
        <taxon>Proctotrupomorpha</taxon>
        <taxon>Chalcidoidea</taxon>
        <taxon>Trichogrammatidae</taxon>
        <taxon>Trichogramma</taxon>
    </lineage>
</organism>
<evidence type="ECO:0000313" key="2">
    <source>
        <dbReference type="EMBL" id="CAB0043877.1"/>
    </source>
</evidence>